<keyword evidence="1" id="KW-0677">Repeat</keyword>
<protein>
    <recommendedName>
        <fullName evidence="5">Ankyrin repeat protein</fullName>
    </recommendedName>
</protein>
<keyword evidence="2" id="KW-0040">ANK repeat</keyword>
<dbReference type="PANTHER" id="PTHR24198:SF165">
    <property type="entry name" value="ANKYRIN REPEAT-CONTAINING PROTEIN-RELATED"/>
    <property type="match status" value="1"/>
</dbReference>
<dbReference type="EMBL" id="JAVHJO010000004">
    <property type="protein sequence ID" value="KAK6540919.1"/>
    <property type="molecule type" value="Genomic_DNA"/>
</dbReference>
<accession>A0AAV9XGB1</accession>
<gene>
    <name evidence="3" type="ORF">TWF694_008303</name>
</gene>
<keyword evidence="4" id="KW-1185">Reference proteome</keyword>
<organism evidence="3 4">
    <name type="scientific">Orbilia ellipsospora</name>
    <dbReference type="NCBI Taxonomy" id="2528407"/>
    <lineage>
        <taxon>Eukaryota</taxon>
        <taxon>Fungi</taxon>
        <taxon>Dikarya</taxon>
        <taxon>Ascomycota</taxon>
        <taxon>Pezizomycotina</taxon>
        <taxon>Orbiliomycetes</taxon>
        <taxon>Orbiliales</taxon>
        <taxon>Orbiliaceae</taxon>
        <taxon>Orbilia</taxon>
    </lineage>
</organism>
<dbReference type="PANTHER" id="PTHR24198">
    <property type="entry name" value="ANKYRIN REPEAT AND PROTEIN KINASE DOMAIN-CONTAINING PROTEIN"/>
    <property type="match status" value="1"/>
</dbReference>
<evidence type="ECO:0000313" key="4">
    <source>
        <dbReference type="Proteomes" id="UP001365542"/>
    </source>
</evidence>
<sequence length="601" mass="68332">MEEYALNLYSDQLPLLTDNTELLQLLLCSGFSAASSSMLFRAILFNKIDLAQILLNYHNLRFDREKYSEESGNVWEILEIPTFYEIAVGTAIDMSFSKFRLCNGCRKREGEWVCGEVCQLDELLMYAVSVNLDFTNYILRVFEWKYSSVPIRRDVLVSAVDAIPITNPSWLPEYLYRGTRMNPVSVLEELVNLGVDLSKTMVWKEKVWASENRVLQAIISCSLNAGIDIDQKLGITLDISGINFKYNVKIQVDESMRLIDIAFFRYDPTVFIFLLQHGADTAHFAPNMLSGNGFTILPEFINAVHDRNLATVEMTWRDRIHIIELSISDRIMTALDAEDTEDADHIVSRCTDASMCVDTFLEVSRWIFWPDGNCYMQNKKVMQMLRTLLQSIPNPFDDEDISNSYIISDIQGDRFDLTVLLAIDSSNVEILELLLDFRARTQSAFENKRLQIFSGISNPLMFWAGTHDVNCVKILIKLGFHINEFTISDDYYYTALAGAIYSGKMEIIFFLISKGADLYAPCGKSSSAVAEAIRLGRIDTVAFILEVEPGCYAIVLEAVMNSKYQNIKEFVQKWKPGLKGSVLDAIIGDDDETMAELCFDH</sequence>
<comment type="caution">
    <text evidence="3">The sequence shown here is derived from an EMBL/GenBank/DDBJ whole genome shotgun (WGS) entry which is preliminary data.</text>
</comment>
<evidence type="ECO:0000256" key="1">
    <source>
        <dbReference type="ARBA" id="ARBA00022737"/>
    </source>
</evidence>
<reference evidence="3 4" key="1">
    <citation type="submission" date="2019-10" db="EMBL/GenBank/DDBJ databases">
        <authorList>
            <person name="Palmer J.M."/>
        </authorList>
    </citation>
    <scope>NUCLEOTIDE SEQUENCE [LARGE SCALE GENOMIC DNA]</scope>
    <source>
        <strain evidence="3 4">TWF694</strain>
    </source>
</reference>
<dbReference type="SMART" id="SM00248">
    <property type="entry name" value="ANK"/>
    <property type="match status" value="5"/>
</dbReference>
<name>A0AAV9XGB1_9PEZI</name>
<dbReference type="SUPFAM" id="SSF48403">
    <property type="entry name" value="Ankyrin repeat"/>
    <property type="match status" value="1"/>
</dbReference>
<dbReference type="InterPro" id="IPR036770">
    <property type="entry name" value="Ankyrin_rpt-contain_sf"/>
</dbReference>
<dbReference type="InterPro" id="IPR002110">
    <property type="entry name" value="Ankyrin_rpt"/>
</dbReference>
<proteinExistence type="predicted"/>
<evidence type="ECO:0008006" key="5">
    <source>
        <dbReference type="Google" id="ProtNLM"/>
    </source>
</evidence>
<evidence type="ECO:0000313" key="3">
    <source>
        <dbReference type="EMBL" id="KAK6540919.1"/>
    </source>
</evidence>
<dbReference type="AlphaFoldDB" id="A0AAV9XGB1"/>
<dbReference type="Proteomes" id="UP001365542">
    <property type="component" value="Unassembled WGS sequence"/>
</dbReference>
<evidence type="ECO:0000256" key="2">
    <source>
        <dbReference type="ARBA" id="ARBA00023043"/>
    </source>
</evidence>
<dbReference type="Pfam" id="PF12796">
    <property type="entry name" value="Ank_2"/>
    <property type="match status" value="1"/>
</dbReference>
<dbReference type="Gene3D" id="1.25.40.20">
    <property type="entry name" value="Ankyrin repeat-containing domain"/>
    <property type="match status" value="1"/>
</dbReference>